<accession>A0A6M3K9K4</accession>
<evidence type="ECO:0000313" key="5">
    <source>
        <dbReference type="EMBL" id="QJA78436.1"/>
    </source>
</evidence>
<sequence>MQEAEGLTKDSRMGSRMGSRVDGEEQAVSDTDAGLTISEEEAEALEKASFKGMVATVMNEAQYRILRGRTPREFVKQKPGRGGRFQEYVEHGYVTSVLNDAFGWEWDLNILDIEPGKKYLRVPAEPGVDTNRPRDEIVVCVELVVKIHDPEDKRTVIATIRKTDFGRAEVLKGQLIGDAMRSAVSTGMKRAAARLGVALDLYWKDSGEEYIPAERAPKDLVELKKVAGNLNNVMSLTGMSMKEVAGDVEGAWRKWKRATGR</sequence>
<reference evidence="5" key="1">
    <citation type="submission" date="2020-03" db="EMBL/GenBank/DDBJ databases">
        <title>The deep terrestrial virosphere.</title>
        <authorList>
            <person name="Holmfeldt K."/>
            <person name="Nilsson E."/>
            <person name="Simone D."/>
            <person name="Lopez-Fernandez M."/>
            <person name="Wu X."/>
            <person name="de Brujin I."/>
            <person name="Lundin D."/>
            <person name="Andersson A."/>
            <person name="Bertilsson S."/>
            <person name="Dopson M."/>
        </authorList>
    </citation>
    <scope>NUCLEOTIDE SEQUENCE</scope>
    <source>
        <strain evidence="5">MM415A01070</strain>
    </source>
</reference>
<name>A0A6M3K9K4_9ZZZZ</name>
<dbReference type="AlphaFoldDB" id="A0A6M3K9K4"/>
<dbReference type="InterPro" id="IPR041247">
    <property type="entry name" value="Rad52_fam"/>
</dbReference>
<protein>
    <submittedName>
        <fullName evidence="5">Putative Rad52/22 double-strand break repair protein</fullName>
    </submittedName>
</protein>
<keyword evidence="3" id="KW-0234">DNA repair</keyword>
<evidence type="ECO:0000256" key="4">
    <source>
        <dbReference type="SAM" id="MobiDB-lite"/>
    </source>
</evidence>
<gene>
    <name evidence="5" type="ORF">MM415A01070_0003</name>
</gene>
<dbReference type="EMBL" id="MT142337">
    <property type="protein sequence ID" value="QJA78436.1"/>
    <property type="molecule type" value="Genomic_DNA"/>
</dbReference>
<feature type="compositionally biased region" description="Basic and acidic residues" evidence="4">
    <location>
        <begin position="1"/>
        <end position="23"/>
    </location>
</feature>
<evidence type="ECO:0000256" key="1">
    <source>
        <dbReference type="ARBA" id="ARBA00006638"/>
    </source>
</evidence>
<proteinExistence type="inferred from homology"/>
<comment type="similarity">
    <text evidence="1">Belongs to the RAD52 family.</text>
</comment>
<dbReference type="Pfam" id="PF04098">
    <property type="entry name" value="Rad52_Rad22"/>
    <property type="match status" value="1"/>
</dbReference>
<dbReference type="GO" id="GO:0006310">
    <property type="term" value="P:DNA recombination"/>
    <property type="evidence" value="ECO:0007669"/>
    <property type="project" value="UniProtKB-ARBA"/>
</dbReference>
<dbReference type="InterPro" id="IPR042525">
    <property type="entry name" value="Rad52_Rad59_Rad22_sf"/>
</dbReference>
<organism evidence="5">
    <name type="scientific">viral metagenome</name>
    <dbReference type="NCBI Taxonomy" id="1070528"/>
    <lineage>
        <taxon>unclassified sequences</taxon>
        <taxon>metagenomes</taxon>
        <taxon>organismal metagenomes</taxon>
    </lineage>
</organism>
<dbReference type="GO" id="GO:0006302">
    <property type="term" value="P:double-strand break repair"/>
    <property type="evidence" value="ECO:0007669"/>
    <property type="project" value="UniProtKB-ARBA"/>
</dbReference>
<evidence type="ECO:0000256" key="2">
    <source>
        <dbReference type="ARBA" id="ARBA00022763"/>
    </source>
</evidence>
<evidence type="ECO:0000256" key="3">
    <source>
        <dbReference type="ARBA" id="ARBA00023204"/>
    </source>
</evidence>
<keyword evidence="2" id="KW-0227">DNA damage</keyword>
<dbReference type="Gene3D" id="3.30.390.80">
    <property type="entry name" value="DNA repair protein Rad52/59/22"/>
    <property type="match status" value="1"/>
</dbReference>
<feature type="region of interest" description="Disordered" evidence="4">
    <location>
        <begin position="1"/>
        <end position="35"/>
    </location>
</feature>